<keyword evidence="11 13" id="KW-0961">Cell wall biogenesis/degradation</keyword>
<feature type="domain" description="L,D-TPase catalytic" evidence="16">
    <location>
        <begin position="295"/>
        <end position="418"/>
    </location>
</feature>
<feature type="chain" id="PRO_5029793187" evidence="15">
    <location>
        <begin position="33"/>
        <end position="446"/>
    </location>
</feature>
<dbReference type="CDD" id="cd16913">
    <property type="entry name" value="YkuD_like"/>
    <property type="match status" value="1"/>
</dbReference>
<evidence type="ECO:0000256" key="13">
    <source>
        <dbReference type="PROSITE-ProRule" id="PRU01373"/>
    </source>
</evidence>
<evidence type="ECO:0000256" key="4">
    <source>
        <dbReference type="ARBA" id="ARBA00022729"/>
    </source>
</evidence>
<dbReference type="GO" id="GO:0016746">
    <property type="term" value="F:acyltransferase activity"/>
    <property type="evidence" value="ECO:0007669"/>
    <property type="project" value="UniProtKB-KW"/>
</dbReference>
<evidence type="ECO:0000256" key="5">
    <source>
        <dbReference type="ARBA" id="ARBA00022960"/>
    </source>
</evidence>
<evidence type="ECO:0000256" key="8">
    <source>
        <dbReference type="ARBA" id="ARBA00023139"/>
    </source>
</evidence>
<evidence type="ECO:0000256" key="9">
    <source>
        <dbReference type="ARBA" id="ARBA00023288"/>
    </source>
</evidence>
<proteinExistence type="predicted"/>
<evidence type="ECO:0000256" key="14">
    <source>
        <dbReference type="SAM" id="MobiDB-lite"/>
    </source>
</evidence>
<dbReference type="FunFam" id="2.40.440.10:FF:000005">
    <property type="entry name" value="L,D-transpeptidase 2"/>
    <property type="match status" value="1"/>
</dbReference>
<evidence type="ECO:0000256" key="10">
    <source>
        <dbReference type="ARBA" id="ARBA00023315"/>
    </source>
</evidence>
<organism evidence="17 18">
    <name type="scientific">Nakamurella alba</name>
    <dbReference type="NCBI Taxonomy" id="2665158"/>
    <lineage>
        <taxon>Bacteria</taxon>
        <taxon>Bacillati</taxon>
        <taxon>Actinomycetota</taxon>
        <taxon>Actinomycetes</taxon>
        <taxon>Nakamurellales</taxon>
        <taxon>Nakamurellaceae</taxon>
        <taxon>Nakamurella</taxon>
    </lineage>
</organism>
<dbReference type="Pfam" id="PF17964">
    <property type="entry name" value="Big_10"/>
    <property type="match status" value="1"/>
</dbReference>
<feature type="signal peptide" evidence="15">
    <location>
        <begin position="1"/>
        <end position="32"/>
    </location>
</feature>
<dbReference type="Gene3D" id="2.40.440.10">
    <property type="entry name" value="L,D-transpeptidase catalytic domain-like"/>
    <property type="match status" value="1"/>
</dbReference>
<dbReference type="GO" id="GO:0071972">
    <property type="term" value="F:peptidoglycan L,D-transpeptidase activity"/>
    <property type="evidence" value="ECO:0007669"/>
    <property type="project" value="TreeGrafter"/>
</dbReference>
<dbReference type="CDD" id="cd13432">
    <property type="entry name" value="LDT_IgD_like_2"/>
    <property type="match status" value="1"/>
</dbReference>
<dbReference type="RefSeq" id="WP_154766692.1">
    <property type="nucleotide sequence ID" value="NZ_WLYK01000001.1"/>
</dbReference>
<evidence type="ECO:0000256" key="11">
    <source>
        <dbReference type="ARBA" id="ARBA00023316"/>
    </source>
</evidence>
<evidence type="ECO:0000259" key="16">
    <source>
        <dbReference type="PROSITE" id="PS52029"/>
    </source>
</evidence>
<evidence type="ECO:0000256" key="2">
    <source>
        <dbReference type="ARBA" id="ARBA00022475"/>
    </source>
</evidence>
<dbReference type="InterPro" id="IPR050979">
    <property type="entry name" value="LD-transpeptidase"/>
</dbReference>
<feature type="region of interest" description="Disordered" evidence="14">
    <location>
        <begin position="45"/>
        <end position="114"/>
    </location>
</feature>
<feature type="compositionally biased region" description="Low complexity" evidence="14">
    <location>
        <begin position="45"/>
        <end position="92"/>
    </location>
</feature>
<keyword evidence="18" id="KW-1185">Reference proteome</keyword>
<evidence type="ECO:0000256" key="6">
    <source>
        <dbReference type="ARBA" id="ARBA00022984"/>
    </source>
</evidence>
<evidence type="ECO:0000256" key="1">
    <source>
        <dbReference type="ARBA" id="ARBA00004752"/>
    </source>
</evidence>
<sequence length="446" mass="47125">MTGRRMRLMGIAAAALACVLVAAGCSPSSGQADVTDPAFVTTPATTAAASTPSSSQVTVTVPAGTTSDTASGGSTSTTPEPTTPTTPSTSSSTPPPVPAAKVTTTPATGSKGISPVAPISVKVAEGTLQKVSLKNSQTGVTVEGKMAADKLSWTVTPELGYGKNYTLTSTAVNAEGKASTHETTFATITPDNQTDASTFPRDGWKVGVGQPVSVVFDEPITDKKAAQDAITISTNPKQEGAFRWFSDSEVHWRPKVYWKPGTKVSVKVDIYGKDLGGGLYGMQDEAFSFTVGDSMIAEIDDNSKIMVIKKNGAVIKEMPVSLGSNTYPTYNGVHVVAESYEEKIMDSSTWGLTGTGAYRTRVEWAVRISSTGEFVHAAPWSVWAQGSENVSHGCVNVSTENAKWFYDNFTFGDIVDIKNTVGTDLQSWDGYGDWQLSWDVYRQGSA</sequence>
<keyword evidence="7" id="KW-0472">Membrane</keyword>
<evidence type="ECO:0000313" key="17">
    <source>
        <dbReference type="EMBL" id="MTD12667.1"/>
    </source>
</evidence>
<protein>
    <submittedName>
        <fullName evidence="17">L,D-transpeptidase family protein</fullName>
    </submittedName>
</protein>
<dbReference type="PANTHER" id="PTHR30582">
    <property type="entry name" value="L,D-TRANSPEPTIDASE"/>
    <property type="match status" value="1"/>
</dbReference>
<dbReference type="PANTHER" id="PTHR30582:SF2">
    <property type="entry name" value="L,D-TRANSPEPTIDASE YCIB-RELATED"/>
    <property type="match status" value="1"/>
</dbReference>
<comment type="pathway">
    <text evidence="12">Glycan biosynthesis.</text>
</comment>
<dbReference type="PROSITE" id="PS52029">
    <property type="entry name" value="LD_TPASE"/>
    <property type="match status" value="1"/>
</dbReference>
<dbReference type="Gene3D" id="2.60.40.3710">
    <property type="match status" value="1"/>
</dbReference>
<keyword evidence="9" id="KW-0449">Lipoprotein</keyword>
<accession>A0A7K1FEY3</accession>
<keyword evidence="6 13" id="KW-0573">Peptidoglycan synthesis</keyword>
<evidence type="ECO:0000256" key="12">
    <source>
        <dbReference type="ARBA" id="ARBA00060592"/>
    </source>
</evidence>
<evidence type="ECO:0000256" key="7">
    <source>
        <dbReference type="ARBA" id="ARBA00023136"/>
    </source>
</evidence>
<feature type="active site" description="Nucleophile" evidence="13">
    <location>
        <position position="394"/>
    </location>
</feature>
<dbReference type="Proteomes" id="UP000460221">
    <property type="component" value="Unassembled WGS sequence"/>
</dbReference>
<feature type="compositionally biased region" description="Low complexity" evidence="14">
    <location>
        <begin position="99"/>
        <end position="109"/>
    </location>
</feature>
<dbReference type="AlphaFoldDB" id="A0A7K1FEY3"/>
<comment type="caution">
    <text evidence="17">The sequence shown here is derived from an EMBL/GenBank/DDBJ whole genome shotgun (WGS) entry which is preliminary data.</text>
</comment>
<dbReference type="GO" id="GO:0005576">
    <property type="term" value="C:extracellular region"/>
    <property type="evidence" value="ECO:0007669"/>
    <property type="project" value="TreeGrafter"/>
</dbReference>
<evidence type="ECO:0000256" key="3">
    <source>
        <dbReference type="ARBA" id="ARBA00022679"/>
    </source>
</evidence>
<keyword evidence="10" id="KW-0012">Acyltransferase</keyword>
<dbReference type="InterPro" id="IPR041280">
    <property type="entry name" value="Big_10"/>
</dbReference>
<keyword evidence="3" id="KW-0808">Transferase</keyword>
<dbReference type="GO" id="GO:0018104">
    <property type="term" value="P:peptidoglycan-protein cross-linking"/>
    <property type="evidence" value="ECO:0007669"/>
    <property type="project" value="TreeGrafter"/>
</dbReference>
<dbReference type="EMBL" id="WLYK01000001">
    <property type="protein sequence ID" value="MTD12667.1"/>
    <property type="molecule type" value="Genomic_DNA"/>
</dbReference>
<keyword evidence="2" id="KW-1003">Cell membrane</keyword>
<dbReference type="Gene3D" id="2.60.40.3780">
    <property type="match status" value="1"/>
</dbReference>
<dbReference type="GO" id="GO:0008360">
    <property type="term" value="P:regulation of cell shape"/>
    <property type="evidence" value="ECO:0007669"/>
    <property type="project" value="UniProtKB-UniRule"/>
</dbReference>
<keyword evidence="5 13" id="KW-0133">Cell shape</keyword>
<gene>
    <name evidence="17" type="ORF">GIS00_01740</name>
</gene>
<comment type="pathway">
    <text evidence="1 13">Cell wall biogenesis; peptidoglycan biosynthesis.</text>
</comment>
<dbReference type="InterPro" id="IPR005490">
    <property type="entry name" value="LD_TPept_cat_dom"/>
</dbReference>
<reference evidence="17 18" key="1">
    <citation type="submission" date="2019-11" db="EMBL/GenBank/DDBJ databases">
        <authorList>
            <person name="Jiang L.-Q."/>
        </authorList>
    </citation>
    <scope>NUCLEOTIDE SEQUENCE [LARGE SCALE GENOMIC DNA]</scope>
    <source>
        <strain evidence="17 18">YIM 132087</strain>
    </source>
</reference>
<dbReference type="GO" id="GO:0071555">
    <property type="term" value="P:cell wall organization"/>
    <property type="evidence" value="ECO:0007669"/>
    <property type="project" value="UniProtKB-UniRule"/>
</dbReference>
<feature type="active site" description="Proton donor/acceptor" evidence="13">
    <location>
        <position position="376"/>
    </location>
</feature>
<keyword evidence="4 15" id="KW-0732">Signal</keyword>
<dbReference type="PROSITE" id="PS51257">
    <property type="entry name" value="PROKAR_LIPOPROTEIN"/>
    <property type="match status" value="1"/>
</dbReference>
<dbReference type="SUPFAM" id="SSF141523">
    <property type="entry name" value="L,D-transpeptidase catalytic domain-like"/>
    <property type="match status" value="1"/>
</dbReference>
<evidence type="ECO:0000256" key="15">
    <source>
        <dbReference type="SAM" id="SignalP"/>
    </source>
</evidence>
<evidence type="ECO:0000313" key="18">
    <source>
        <dbReference type="Proteomes" id="UP000460221"/>
    </source>
</evidence>
<name>A0A7K1FEY3_9ACTN</name>
<dbReference type="UniPathway" id="UPA00219"/>
<dbReference type="Pfam" id="PF03734">
    <property type="entry name" value="YkuD"/>
    <property type="match status" value="1"/>
</dbReference>
<keyword evidence="8" id="KW-0564">Palmitate</keyword>
<dbReference type="InterPro" id="IPR038063">
    <property type="entry name" value="Transpep_catalytic_dom"/>
</dbReference>